<comment type="similarity">
    <text evidence="1">Belongs to the sulfatase family.</text>
</comment>
<protein>
    <recommendedName>
        <fullName evidence="2">Sulfatase N-terminal domain-containing protein</fullName>
    </recommendedName>
</protein>
<dbReference type="SUPFAM" id="SSF53649">
    <property type="entry name" value="Alkaline phosphatase-like"/>
    <property type="match status" value="1"/>
</dbReference>
<dbReference type="SUPFAM" id="SSF48452">
    <property type="entry name" value="TPR-like"/>
    <property type="match status" value="1"/>
</dbReference>
<gene>
    <name evidence="3" type="ORF">HMPREF9432_01149</name>
</gene>
<dbReference type="PANTHER" id="PTHR42693:SF33">
    <property type="entry name" value="ARYLSULFATASE"/>
    <property type="match status" value="1"/>
</dbReference>
<dbReference type="EMBL" id="ADGH01000010">
    <property type="protein sequence ID" value="EHG24699.1"/>
    <property type="molecule type" value="Genomic_DNA"/>
</dbReference>
<dbReference type="Pfam" id="PF00884">
    <property type="entry name" value="Sulfatase"/>
    <property type="match status" value="1"/>
</dbReference>
<feature type="domain" description="Sulfatase N-terminal" evidence="2">
    <location>
        <begin position="322"/>
        <end position="589"/>
    </location>
</feature>
<accession>A0ABN0DPQ7</accession>
<organism evidence="3 4">
    <name type="scientific">Selenomonas noxia F0398</name>
    <dbReference type="NCBI Taxonomy" id="702437"/>
    <lineage>
        <taxon>Bacteria</taxon>
        <taxon>Bacillati</taxon>
        <taxon>Bacillota</taxon>
        <taxon>Negativicutes</taxon>
        <taxon>Selenomonadales</taxon>
        <taxon>Selenomonadaceae</taxon>
        <taxon>Selenomonas</taxon>
    </lineage>
</organism>
<dbReference type="InterPro" id="IPR050738">
    <property type="entry name" value="Sulfatase"/>
</dbReference>
<evidence type="ECO:0000313" key="4">
    <source>
        <dbReference type="Proteomes" id="UP000003175"/>
    </source>
</evidence>
<dbReference type="InterPro" id="IPR017850">
    <property type="entry name" value="Alkaline_phosphatase_core_sf"/>
</dbReference>
<name>A0ABN0DPQ7_9FIRM</name>
<dbReference type="Gene3D" id="3.40.720.10">
    <property type="entry name" value="Alkaline Phosphatase, subunit A"/>
    <property type="match status" value="2"/>
</dbReference>
<sequence>MAFWHNNERARALFYDLLGRSERGAYDDDFLAQLAAYREEAPDSERADIFAARYLLAHGDAETAVLCGERAYQQRPVNLAVWKVLAAAYPQVGRELDAVTMRGHIQGMYPEEELSLTFPKEMQQEALGRFSVAANFSCYAPLAVYRASIENNELSFQLDIFIGEELPLPMPAGSDRFWVGTYVDEGFLSTMASIYEPMRHDFNFIANNRDVTFDIQKARTCTGTVRIEVPEGKSVVVPVAGTEFCQNFSIRTAGEEYPGYLGKWAFSYFRLNETATLHSEGQAPFAVGTPILLEHSPARKKLVLNLFVDGFCWPAARAIFAEHMPRAAKFFSRGVIFDQHFSAAEHTQPSLPAIETGCYPHRTQIFNERDNHQMPFTIKTVSERMSDLGYYAHAPLVSGHDTYYGTYRGYNRLIATYGFMPAYEGTERLIRALEALRGTDQFILYHTTDIHPLNSQTPLKFSTEVEATIPLADRFVKLDRTVPSVRTPRLPIYLEQFLVSMHHVDRNIGEVLSYIEDHYDEGEYIVNLYSDHGCALYDPFTTLKEIDFVGEYATGAAWMIRGASVPEGVTVHDLTSSVDIYPTLGHLCGFPVSPDIDGRLPAVFGGTARDAVYSSSQYPSQTYKLAVRTHEHVLRLETREVVDEDGTVDFAGADVGIYPRGYELERDHLLDSADLRAFFYPRARDFVKGTANNGEFWPEMRAARPNWFGAAD</sequence>
<dbReference type="PANTHER" id="PTHR42693">
    <property type="entry name" value="ARYLSULFATASE FAMILY MEMBER"/>
    <property type="match status" value="1"/>
</dbReference>
<proteinExistence type="inferred from homology"/>
<dbReference type="Proteomes" id="UP000003175">
    <property type="component" value="Unassembled WGS sequence"/>
</dbReference>
<reference evidence="3 4" key="1">
    <citation type="submission" date="2011-08" db="EMBL/GenBank/DDBJ databases">
        <title>The Genome Sequence of Selenomonas noxia F0398.</title>
        <authorList>
            <consortium name="The Broad Institute Genome Sequencing Platform"/>
            <person name="Earl A."/>
            <person name="Ward D."/>
            <person name="Feldgarden M."/>
            <person name="Gevers D."/>
            <person name="Izard J."/>
            <person name="Ganesan A."/>
            <person name="Blanton J.M."/>
            <person name="Baranova O.V."/>
            <person name="Tanner A.C."/>
            <person name="Dewhirst F.E."/>
            <person name="Young S.K."/>
            <person name="Zeng Q."/>
            <person name="Gargeya S."/>
            <person name="Fitzgerald M."/>
            <person name="Haas B."/>
            <person name="Abouelleil A."/>
            <person name="Alvarado L."/>
            <person name="Arachchi H.M."/>
            <person name="Berlin A."/>
            <person name="Brown A."/>
            <person name="Chapman S.B."/>
            <person name="Chen Z."/>
            <person name="Dunbar C."/>
            <person name="Freedman E."/>
            <person name="Gearin G."/>
            <person name="Gellesch M."/>
            <person name="Goldberg J."/>
            <person name="Griggs A."/>
            <person name="Gujja S."/>
            <person name="Heiman D."/>
            <person name="Howarth C."/>
            <person name="Larson L."/>
            <person name="Lui A."/>
            <person name="MacDonald P.J.P."/>
            <person name="Montmayeur A."/>
            <person name="Murphy C."/>
            <person name="Neiman D."/>
            <person name="Pearson M."/>
            <person name="Priest M."/>
            <person name="Roberts A."/>
            <person name="Saif S."/>
            <person name="Shea T."/>
            <person name="Shenoy N."/>
            <person name="Sisk P."/>
            <person name="Stolte C."/>
            <person name="Sykes S."/>
            <person name="Wortman J."/>
            <person name="Nusbaum C."/>
            <person name="Birren B."/>
        </authorList>
    </citation>
    <scope>NUCLEOTIDE SEQUENCE [LARGE SCALE GENOMIC DNA]</scope>
    <source>
        <strain evidence="3 4">F0398</strain>
    </source>
</reference>
<keyword evidence="4" id="KW-1185">Reference proteome</keyword>
<comment type="caution">
    <text evidence="3">The sequence shown here is derived from an EMBL/GenBank/DDBJ whole genome shotgun (WGS) entry which is preliminary data.</text>
</comment>
<evidence type="ECO:0000313" key="3">
    <source>
        <dbReference type="EMBL" id="EHG24699.1"/>
    </source>
</evidence>
<evidence type="ECO:0000259" key="2">
    <source>
        <dbReference type="Pfam" id="PF00884"/>
    </source>
</evidence>
<dbReference type="InterPro" id="IPR000917">
    <property type="entry name" value="Sulfatase_N"/>
</dbReference>
<dbReference type="InterPro" id="IPR011990">
    <property type="entry name" value="TPR-like_helical_dom_sf"/>
</dbReference>
<evidence type="ECO:0000256" key="1">
    <source>
        <dbReference type="ARBA" id="ARBA00008779"/>
    </source>
</evidence>